<evidence type="ECO:0000313" key="2">
    <source>
        <dbReference type="Proteomes" id="UP001501083"/>
    </source>
</evidence>
<dbReference type="Proteomes" id="UP001501083">
    <property type="component" value="Unassembled WGS sequence"/>
</dbReference>
<protein>
    <submittedName>
        <fullName evidence="1">Uncharacterized protein</fullName>
    </submittedName>
</protein>
<sequence>MSLTTAARNQALDAITIDTMSLHSAFPGLTGSGELTGGGYARVSCTFNAASAGVRNLSAPANFTVGATHTVRWVGLWAGSIFKGLAPNGGSPREFQINLSNDTVTAPAHGYADNDTITFYGGTIPTGLNEGEIYFVRDSTTDTFKVAVTAGGLAIDITGQPAPDCVVSRITESAYGGADTHTVNSFSIGAVF</sequence>
<comment type="caution">
    <text evidence="1">The sequence shown here is derived from an EMBL/GenBank/DDBJ whole genome shotgun (WGS) entry which is preliminary data.</text>
</comment>
<dbReference type="RefSeq" id="WP_158985752.1">
    <property type="nucleotide sequence ID" value="NZ_BAABKY010000002.1"/>
</dbReference>
<evidence type="ECO:0000313" key="1">
    <source>
        <dbReference type="EMBL" id="GAA5075459.1"/>
    </source>
</evidence>
<dbReference type="Gene3D" id="2.40.30.20">
    <property type="match status" value="1"/>
</dbReference>
<organism evidence="1 2">
    <name type="scientific">Lysobacter panacisoli</name>
    <dbReference type="NCBI Taxonomy" id="1255263"/>
    <lineage>
        <taxon>Bacteria</taxon>
        <taxon>Pseudomonadati</taxon>
        <taxon>Pseudomonadota</taxon>
        <taxon>Gammaproteobacteria</taxon>
        <taxon>Lysobacterales</taxon>
        <taxon>Lysobacteraceae</taxon>
        <taxon>Lysobacter</taxon>
    </lineage>
</organism>
<reference evidence="2" key="1">
    <citation type="journal article" date="2019" name="Int. J. Syst. Evol. Microbiol.">
        <title>The Global Catalogue of Microorganisms (GCM) 10K type strain sequencing project: providing services to taxonomists for standard genome sequencing and annotation.</title>
        <authorList>
            <consortium name="The Broad Institute Genomics Platform"/>
            <consortium name="The Broad Institute Genome Sequencing Center for Infectious Disease"/>
            <person name="Wu L."/>
            <person name="Ma J."/>
        </authorList>
    </citation>
    <scope>NUCLEOTIDE SEQUENCE [LARGE SCALE GENOMIC DNA]</scope>
    <source>
        <strain evidence="2">JCM 19212</strain>
    </source>
</reference>
<dbReference type="InterPro" id="IPR023366">
    <property type="entry name" value="ATP_synth_asu-like_sf"/>
</dbReference>
<accession>A0ABP9LC81</accession>
<name>A0ABP9LC81_9GAMM</name>
<keyword evidence="2" id="KW-1185">Reference proteome</keyword>
<dbReference type="EMBL" id="BAABKY010000002">
    <property type="protein sequence ID" value="GAA5075459.1"/>
    <property type="molecule type" value="Genomic_DNA"/>
</dbReference>
<proteinExistence type="predicted"/>
<gene>
    <name evidence="1" type="ORF">GCM10025759_19020</name>
</gene>